<reference evidence="1 2" key="1">
    <citation type="submission" date="2019-02" db="EMBL/GenBank/DDBJ databases">
        <title>Deep-cultivation of Planctomycetes and their phenomic and genomic characterization uncovers novel biology.</title>
        <authorList>
            <person name="Wiegand S."/>
            <person name="Jogler M."/>
            <person name="Boedeker C."/>
            <person name="Pinto D."/>
            <person name="Vollmers J."/>
            <person name="Rivas-Marin E."/>
            <person name="Kohn T."/>
            <person name="Peeters S.H."/>
            <person name="Heuer A."/>
            <person name="Rast P."/>
            <person name="Oberbeckmann S."/>
            <person name="Bunk B."/>
            <person name="Jeske O."/>
            <person name="Meyerdierks A."/>
            <person name="Storesund J.E."/>
            <person name="Kallscheuer N."/>
            <person name="Luecker S."/>
            <person name="Lage O.M."/>
            <person name="Pohl T."/>
            <person name="Merkel B.J."/>
            <person name="Hornburger P."/>
            <person name="Mueller R.-W."/>
            <person name="Bruemmer F."/>
            <person name="Labrenz M."/>
            <person name="Spormann A.M."/>
            <person name="Op Den Camp H."/>
            <person name="Overmann J."/>
            <person name="Amann R."/>
            <person name="Jetten M.S.M."/>
            <person name="Mascher T."/>
            <person name="Medema M.H."/>
            <person name="Devos D.P."/>
            <person name="Kaster A.-K."/>
            <person name="Ovreas L."/>
            <person name="Rohde M."/>
            <person name="Galperin M.Y."/>
            <person name="Jogler C."/>
        </authorList>
    </citation>
    <scope>NUCLEOTIDE SEQUENCE [LARGE SCALE GENOMIC DNA]</scope>
    <source>
        <strain evidence="1 2">V7</strain>
    </source>
</reference>
<name>A0A5C6FCU1_9PLAN</name>
<dbReference type="InterPro" id="IPR046560">
    <property type="entry name" value="DUF6714"/>
</dbReference>
<evidence type="ECO:0000313" key="1">
    <source>
        <dbReference type="EMBL" id="TWU59523.1"/>
    </source>
</evidence>
<dbReference type="Proteomes" id="UP000316476">
    <property type="component" value="Unassembled WGS sequence"/>
</dbReference>
<organism evidence="1 2">
    <name type="scientific">Crateriforma conspicua</name>
    <dbReference type="NCBI Taxonomy" id="2527996"/>
    <lineage>
        <taxon>Bacteria</taxon>
        <taxon>Pseudomonadati</taxon>
        <taxon>Planctomycetota</taxon>
        <taxon>Planctomycetia</taxon>
        <taxon>Planctomycetales</taxon>
        <taxon>Planctomycetaceae</taxon>
        <taxon>Crateriforma</taxon>
    </lineage>
</organism>
<gene>
    <name evidence="1" type="ORF">V7x_56010</name>
</gene>
<dbReference type="AlphaFoldDB" id="A0A5C6FCU1"/>
<proteinExistence type="predicted"/>
<dbReference type="Pfam" id="PF20461">
    <property type="entry name" value="DUF6714"/>
    <property type="match status" value="1"/>
</dbReference>
<evidence type="ECO:0000313" key="2">
    <source>
        <dbReference type="Proteomes" id="UP000316476"/>
    </source>
</evidence>
<protein>
    <submittedName>
        <fullName evidence="1">Uncharacterized protein</fullName>
    </submittedName>
</protein>
<dbReference type="EMBL" id="SJPZ01000009">
    <property type="protein sequence ID" value="TWU59523.1"/>
    <property type="molecule type" value="Genomic_DNA"/>
</dbReference>
<accession>A0A5C6FCU1</accession>
<comment type="caution">
    <text evidence="1">The sequence shown here is derived from an EMBL/GenBank/DDBJ whole genome shotgun (WGS) entry which is preliminary data.</text>
</comment>
<dbReference type="OrthoDB" id="273465at2"/>
<sequence>MTIYTGESHDRYGDADEDRKSLSAERIDWQRVPVADLLERHCALSFLDAAGLRFYTPAIMTIIVRDADPKGLLTDAFLFHLHDIRASCRVRDTPFCVIYNQAQRSAIIRFVKYLVHNTPGGGIDPALQKTLDKLPRCCLEPHKFG</sequence>